<dbReference type="Proteomes" id="UP000007110">
    <property type="component" value="Unassembled WGS sequence"/>
</dbReference>
<dbReference type="GeneID" id="105439981"/>
<dbReference type="RefSeq" id="XP_030847082.1">
    <property type="nucleotide sequence ID" value="XM_030991222.1"/>
</dbReference>
<dbReference type="InParanoid" id="A0A7M7P6L1"/>
<protein>
    <recommendedName>
        <fullName evidence="2">C-type lectin domain-containing protein</fullName>
    </recommendedName>
</protein>
<keyword evidence="4" id="KW-1185">Reference proteome</keyword>
<feature type="region of interest" description="Disordered" evidence="1">
    <location>
        <begin position="244"/>
        <end position="301"/>
    </location>
</feature>
<reference evidence="4" key="1">
    <citation type="submission" date="2015-02" db="EMBL/GenBank/DDBJ databases">
        <title>Genome sequencing for Strongylocentrotus purpuratus.</title>
        <authorList>
            <person name="Murali S."/>
            <person name="Liu Y."/>
            <person name="Vee V."/>
            <person name="English A."/>
            <person name="Wang M."/>
            <person name="Skinner E."/>
            <person name="Han Y."/>
            <person name="Muzny D.M."/>
            <person name="Worley K.C."/>
            <person name="Gibbs R.A."/>
        </authorList>
    </citation>
    <scope>NUCLEOTIDE SEQUENCE</scope>
</reference>
<evidence type="ECO:0000313" key="4">
    <source>
        <dbReference type="Proteomes" id="UP000007110"/>
    </source>
</evidence>
<proteinExistence type="predicted"/>
<dbReference type="OrthoDB" id="6133475at2759"/>
<feature type="domain" description="C-type lectin" evidence="2">
    <location>
        <begin position="191"/>
        <end position="244"/>
    </location>
</feature>
<feature type="region of interest" description="Disordered" evidence="1">
    <location>
        <begin position="85"/>
        <end position="166"/>
    </location>
</feature>
<dbReference type="KEGG" id="spu:105439981"/>
<dbReference type="SUPFAM" id="SSF56436">
    <property type="entry name" value="C-type lectin-like"/>
    <property type="match status" value="1"/>
</dbReference>
<sequence length="301" mass="32704">MAKTTCPDGFGLNYTLPMFHKCEMKQLQDGSMVQSIPKRIPVPSVAAGCNRRKNCGKNLCKNGWCEETMVGYNCHCSKLTESLTTDATTKPTKSPTTTMSDTTAYEETTTSKSRESSTTIATTKPTTNPTTTISDTTTYEETTTSKSSKSLTTDATTKPTTSHTTTILDTTTSQETTISTCSRSSPLNCKFGGSLYNFSTSEMTHASAVSACSQYGSHLVFIESQEEQDFIVSFASEDSWIGLTGPSDSDARTTTFPDNYPRTTTPRHLHPRTISPGQIPPDNYPLGQLPSRQVPPTTTIL</sequence>
<dbReference type="InterPro" id="IPR016187">
    <property type="entry name" value="CTDL_fold"/>
</dbReference>
<reference evidence="3" key="2">
    <citation type="submission" date="2021-01" db="UniProtKB">
        <authorList>
            <consortium name="EnsemblMetazoa"/>
        </authorList>
    </citation>
    <scope>IDENTIFICATION</scope>
</reference>
<dbReference type="EnsemblMetazoa" id="XM_030991222">
    <property type="protein sequence ID" value="XP_030847082"/>
    <property type="gene ID" value="LOC105439981"/>
</dbReference>
<dbReference type="Pfam" id="PF00059">
    <property type="entry name" value="Lectin_C"/>
    <property type="match status" value="1"/>
</dbReference>
<evidence type="ECO:0000256" key="1">
    <source>
        <dbReference type="SAM" id="MobiDB-lite"/>
    </source>
</evidence>
<dbReference type="InterPro" id="IPR016186">
    <property type="entry name" value="C-type_lectin-like/link_sf"/>
</dbReference>
<feature type="compositionally biased region" description="Polar residues" evidence="1">
    <location>
        <begin position="290"/>
        <end position="301"/>
    </location>
</feature>
<dbReference type="InterPro" id="IPR001304">
    <property type="entry name" value="C-type_lectin-like"/>
</dbReference>
<name>A0A7M7P6L1_STRPU</name>
<evidence type="ECO:0000259" key="2">
    <source>
        <dbReference type="PROSITE" id="PS50041"/>
    </source>
</evidence>
<dbReference type="PROSITE" id="PS50041">
    <property type="entry name" value="C_TYPE_LECTIN_2"/>
    <property type="match status" value="1"/>
</dbReference>
<evidence type="ECO:0000313" key="3">
    <source>
        <dbReference type="EnsemblMetazoa" id="XP_030847082"/>
    </source>
</evidence>
<dbReference type="AlphaFoldDB" id="A0A7M7P6L1"/>
<organism evidence="3 4">
    <name type="scientific">Strongylocentrotus purpuratus</name>
    <name type="common">Purple sea urchin</name>
    <dbReference type="NCBI Taxonomy" id="7668"/>
    <lineage>
        <taxon>Eukaryota</taxon>
        <taxon>Metazoa</taxon>
        <taxon>Echinodermata</taxon>
        <taxon>Eleutherozoa</taxon>
        <taxon>Echinozoa</taxon>
        <taxon>Echinoidea</taxon>
        <taxon>Euechinoidea</taxon>
        <taxon>Echinacea</taxon>
        <taxon>Camarodonta</taxon>
        <taxon>Echinidea</taxon>
        <taxon>Strongylocentrotidae</taxon>
        <taxon>Strongylocentrotus</taxon>
    </lineage>
</organism>
<dbReference type="Gene3D" id="3.10.100.10">
    <property type="entry name" value="Mannose-Binding Protein A, subunit A"/>
    <property type="match status" value="1"/>
</dbReference>
<accession>A0A7M7P6L1</accession>